<keyword evidence="2" id="KW-1185">Reference proteome</keyword>
<dbReference type="Proteomes" id="UP001177670">
    <property type="component" value="Unassembled WGS sequence"/>
</dbReference>
<sequence length="106" mass="12083">MEDRVGRRWGINNFIGPLVYPGVPRFFFFDNGAFGLLARRSFGISEGPGSPSGTYLAYTAYPESRLLTGEARRRATQTTLLRGSFVPESLQMRYNQREKSEAREKR</sequence>
<proteinExistence type="predicted"/>
<accession>A0AA40FYS1</accession>
<reference evidence="1" key="1">
    <citation type="submission" date="2021-10" db="EMBL/GenBank/DDBJ databases">
        <title>Melipona bicolor Genome sequencing and assembly.</title>
        <authorList>
            <person name="Araujo N.S."/>
            <person name="Arias M.C."/>
        </authorList>
    </citation>
    <scope>NUCLEOTIDE SEQUENCE</scope>
    <source>
        <strain evidence="1">USP_2M_L1-L4_2017</strain>
        <tissue evidence="1">Whole body</tissue>
    </source>
</reference>
<protein>
    <submittedName>
        <fullName evidence="1">Uncharacterized protein</fullName>
    </submittedName>
</protein>
<evidence type="ECO:0000313" key="2">
    <source>
        <dbReference type="Proteomes" id="UP001177670"/>
    </source>
</evidence>
<dbReference type="AlphaFoldDB" id="A0AA40FYS1"/>
<name>A0AA40FYS1_9HYME</name>
<gene>
    <name evidence="1" type="ORF">K0M31_004002</name>
</gene>
<organism evidence="1 2">
    <name type="scientific">Melipona bicolor</name>
    <dbReference type="NCBI Taxonomy" id="60889"/>
    <lineage>
        <taxon>Eukaryota</taxon>
        <taxon>Metazoa</taxon>
        <taxon>Ecdysozoa</taxon>
        <taxon>Arthropoda</taxon>
        <taxon>Hexapoda</taxon>
        <taxon>Insecta</taxon>
        <taxon>Pterygota</taxon>
        <taxon>Neoptera</taxon>
        <taxon>Endopterygota</taxon>
        <taxon>Hymenoptera</taxon>
        <taxon>Apocrita</taxon>
        <taxon>Aculeata</taxon>
        <taxon>Apoidea</taxon>
        <taxon>Anthophila</taxon>
        <taxon>Apidae</taxon>
        <taxon>Melipona</taxon>
    </lineage>
</organism>
<comment type="caution">
    <text evidence="1">The sequence shown here is derived from an EMBL/GenBank/DDBJ whole genome shotgun (WGS) entry which is preliminary data.</text>
</comment>
<evidence type="ECO:0000313" key="1">
    <source>
        <dbReference type="EMBL" id="KAK1127465.1"/>
    </source>
</evidence>
<dbReference type="EMBL" id="JAHYIQ010000012">
    <property type="protein sequence ID" value="KAK1127465.1"/>
    <property type="molecule type" value="Genomic_DNA"/>
</dbReference>